<dbReference type="EMBL" id="LXTC01000001">
    <property type="protein sequence ID" value="OBA23957.1"/>
    <property type="molecule type" value="Genomic_DNA"/>
</dbReference>
<name>A0A1A0HJ94_9ASCO</name>
<evidence type="ECO:0000256" key="7">
    <source>
        <dbReference type="ARBA" id="ARBA00023326"/>
    </source>
</evidence>
<dbReference type="Gene3D" id="1.50.10.10">
    <property type="match status" value="1"/>
</dbReference>
<keyword evidence="4" id="KW-0378">Hydrolase</keyword>
<dbReference type="RefSeq" id="XP_018714438.1">
    <property type="nucleotide sequence ID" value="XM_018855615.1"/>
</dbReference>
<dbReference type="GO" id="GO:0000272">
    <property type="term" value="P:polysaccharide catabolic process"/>
    <property type="evidence" value="ECO:0007669"/>
    <property type="project" value="UniProtKB-KW"/>
</dbReference>
<evidence type="ECO:0000256" key="8">
    <source>
        <dbReference type="ARBA" id="ARBA00033442"/>
    </source>
</evidence>
<evidence type="ECO:0000256" key="2">
    <source>
        <dbReference type="ARBA" id="ARBA00006188"/>
    </source>
</evidence>
<evidence type="ECO:0000256" key="1">
    <source>
        <dbReference type="ARBA" id="ARBA00001863"/>
    </source>
</evidence>
<dbReference type="PRINTS" id="PR00736">
    <property type="entry name" value="GLHYDRLASE15"/>
</dbReference>
<dbReference type="EC" id="3.2.1.3" evidence="3"/>
<evidence type="ECO:0000256" key="4">
    <source>
        <dbReference type="ARBA" id="ARBA00022801"/>
    </source>
</evidence>
<protein>
    <recommendedName>
        <fullName evidence="3">glucan 1,4-alpha-glucosidase</fullName>
        <ecNumber evidence="3">3.2.1.3</ecNumber>
    </recommendedName>
    <alternativeName>
        <fullName evidence="9">1,4-alpha-D-glucan glucohydrolase</fullName>
    </alternativeName>
    <alternativeName>
        <fullName evidence="8">Glucan 1,4-alpha-glucosidase</fullName>
    </alternativeName>
</protein>
<dbReference type="Proteomes" id="UP000092555">
    <property type="component" value="Unassembled WGS sequence"/>
</dbReference>
<reference evidence="12 13" key="1">
    <citation type="submission" date="2016-05" db="EMBL/GenBank/DDBJ databases">
        <title>Comparative genomics of biotechnologically important yeasts.</title>
        <authorList>
            <consortium name="DOE Joint Genome Institute"/>
            <person name="Riley R."/>
            <person name="Haridas S."/>
            <person name="Wolfe K.H."/>
            <person name="Lopes M.R."/>
            <person name="Hittinger C.T."/>
            <person name="Goker M."/>
            <person name="Salamov A."/>
            <person name="Wisecaver J."/>
            <person name="Long T.M."/>
            <person name="Aerts A.L."/>
            <person name="Barry K."/>
            <person name="Choi C."/>
            <person name="Clum A."/>
            <person name="Coughlan A.Y."/>
            <person name="Deshpande S."/>
            <person name="Douglass A.P."/>
            <person name="Hanson S.J."/>
            <person name="Klenk H.-P."/>
            <person name="LaButti K."/>
            <person name="Lapidus A."/>
            <person name="Lindquist E."/>
            <person name="Lipzen A."/>
            <person name="Meier-kolthoff J.P."/>
            <person name="Ohm R.A."/>
            <person name="Otillar R.P."/>
            <person name="Pangilinan J."/>
            <person name="Peng Y."/>
            <person name="Rokas A."/>
            <person name="Rosa C.A."/>
            <person name="Scheuner C."/>
            <person name="Sibirny A.A."/>
            <person name="Slot J.C."/>
            <person name="Stielow J.B."/>
            <person name="Sun H."/>
            <person name="Kurtzman C.P."/>
            <person name="Blackwell M."/>
            <person name="Grigoriev I.V."/>
            <person name="Jeffries T.W."/>
        </authorList>
    </citation>
    <scope>NUCLEOTIDE SEQUENCE [LARGE SCALE GENOMIC DNA]</scope>
    <source>
        <strain evidence="12 13">NRRL YB-4993</strain>
    </source>
</reference>
<comment type="caution">
    <text evidence="12">The sequence shown here is derived from an EMBL/GenBank/DDBJ whole genome shotgun (WGS) entry which is preliminary data.</text>
</comment>
<feature type="signal peptide" evidence="10">
    <location>
        <begin position="1"/>
        <end position="24"/>
    </location>
</feature>
<evidence type="ECO:0000256" key="6">
    <source>
        <dbReference type="ARBA" id="ARBA00023295"/>
    </source>
</evidence>
<evidence type="ECO:0000256" key="5">
    <source>
        <dbReference type="ARBA" id="ARBA00023277"/>
    </source>
</evidence>
<gene>
    <name evidence="12" type="ORF">METBIDRAFT_30315</name>
</gene>
<evidence type="ECO:0000256" key="3">
    <source>
        <dbReference type="ARBA" id="ARBA00012593"/>
    </source>
</evidence>
<dbReference type="InterPro" id="IPR000165">
    <property type="entry name" value="Glucoamylase"/>
</dbReference>
<evidence type="ECO:0000313" key="13">
    <source>
        <dbReference type="Proteomes" id="UP000092555"/>
    </source>
</evidence>
<dbReference type="Pfam" id="PF00723">
    <property type="entry name" value="Glyco_hydro_15"/>
    <property type="match status" value="1"/>
</dbReference>
<keyword evidence="7" id="KW-0624">Polysaccharide degradation</keyword>
<dbReference type="InterPro" id="IPR011613">
    <property type="entry name" value="GH15-like"/>
</dbReference>
<keyword evidence="6 12" id="KW-0326">Glycosidase</keyword>
<evidence type="ECO:0000256" key="9">
    <source>
        <dbReference type="ARBA" id="ARBA00033473"/>
    </source>
</evidence>
<sequence>MLFFVFVALPILALPSKFISGGRALKQIGFSFESSKEFHRSDKKISDVSNQEIYEPFIATQEYDILVEDTEFDSWLAEHANRSLFFMLENIGGILTILNASEVSEGLVVASQLRRNPNYLFNWIRDSALTIRSFIHILDDSQENSLISFKQIIELYIEANYYLQRQPNLSGNFHDKRRASLGEPKFMPNGLPFNEPWGRPQSDGPALRILTIAYYLKFLEHLGELIDNQFLGNASNIYHKIIKPDLEYVMENWNRVLFDLWEEVNSFHFFNALVQLRGIRDGIYLSTVFEESPDFSEALENQFKELKAFVLSYDTGFRTPKVPYIIETPSLFHLGKRSGLDAATLLGSLHAHGMETGGNLDVPFDVDDSHILNTIMAMVTDMKFRYPVNHKYIGKSQQGAGLGRYPEDIYDGYSTTEGNPWFICTASASEALYKLVYKAIAEKSDILILAETREFYSLFVDGLLDEDSLDDEIRTIEYGSEEYKHILRDIFLYSDTFMKVIRDHIDSNGHMLEQFNKYTGYMQGAEDLTWSYSSFCNSANWREKAKANLKFLDMKDLISS</sequence>
<dbReference type="STRING" id="869754.A0A1A0HJ94"/>
<accession>A0A1A0HJ94</accession>
<keyword evidence="10" id="KW-0732">Signal</keyword>
<dbReference type="GO" id="GO:0000324">
    <property type="term" value="C:fungal-type vacuole"/>
    <property type="evidence" value="ECO:0007669"/>
    <property type="project" value="TreeGrafter"/>
</dbReference>
<dbReference type="InterPro" id="IPR008928">
    <property type="entry name" value="6-hairpin_glycosidase_sf"/>
</dbReference>
<dbReference type="AlphaFoldDB" id="A0A1A0HJ94"/>
<dbReference type="OrthoDB" id="6123450at2759"/>
<feature type="chain" id="PRO_5008291940" description="glucan 1,4-alpha-glucosidase" evidence="10">
    <location>
        <begin position="25"/>
        <end position="560"/>
    </location>
</feature>
<comment type="similarity">
    <text evidence="2">Belongs to the glycosyl hydrolase 15 family.</text>
</comment>
<evidence type="ECO:0000313" key="12">
    <source>
        <dbReference type="EMBL" id="OBA23957.1"/>
    </source>
</evidence>
<comment type="catalytic activity">
    <reaction evidence="1">
        <text>Hydrolysis of terminal (1-&gt;4)-linked alpha-D-glucose residues successively from non-reducing ends of the chains with release of beta-D-glucose.</text>
        <dbReference type="EC" id="3.2.1.3"/>
    </reaction>
</comment>
<dbReference type="PANTHER" id="PTHR31616">
    <property type="entry name" value="TREHALASE"/>
    <property type="match status" value="1"/>
</dbReference>
<dbReference type="InterPro" id="IPR012341">
    <property type="entry name" value="6hp_glycosidase-like_sf"/>
</dbReference>
<keyword evidence="5" id="KW-0119">Carbohydrate metabolism</keyword>
<dbReference type="GeneID" id="30028591"/>
<keyword evidence="13" id="KW-1185">Reference proteome</keyword>
<dbReference type="SUPFAM" id="SSF48208">
    <property type="entry name" value="Six-hairpin glycosidases"/>
    <property type="match status" value="1"/>
</dbReference>
<feature type="domain" description="GH15-like" evidence="11">
    <location>
        <begin position="96"/>
        <end position="537"/>
    </location>
</feature>
<dbReference type="PANTHER" id="PTHR31616:SF9">
    <property type="entry name" value="GLUCOAMYLASE, INTRACELLULAR SPORULATION-SPECIFIC"/>
    <property type="match status" value="1"/>
</dbReference>
<dbReference type="GO" id="GO:0004339">
    <property type="term" value="F:glucan 1,4-alpha-glucosidase activity"/>
    <property type="evidence" value="ECO:0007669"/>
    <property type="project" value="UniProtKB-EC"/>
</dbReference>
<proteinExistence type="inferred from homology"/>
<organism evidence="12 13">
    <name type="scientific">Metschnikowia bicuspidata var. bicuspidata NRRL YB-4993</name>
    <dbReference type="NCBI Taxonomy" id="869754"/>
    <lineage>
        <taxon>Eukaryota</taxon>
        <taxon>Fungi</taxon>
        <taxon>Dikarya</taxon>
        <taxon>Ascomycota</taxon>
        <taxon>Saccharomycotina</taxon>
        <taxon>Pichiomycetes</taxon>
        <taxon>Metschnikowiaceae</taxon>
        <taxon>Metschnikowia</taxon>
    </lineage>
</organism>
<evidence type="ECO:0000256" key="10">
    <source>
        <dbReference type="SAM" id="SignalP"/>
    </source>
</evidence>
<evidence type="ECO:0000259" key="11">
    <source>
        <dbReference type="Pfam" id="PF00723"/>
    </source>
</evidence>